<dbReference type="InterPro" id="IPR050744">
    <property type="entry name" value="AI-2_Isomerase_LsrG"/>
</dbReference>
<keyword evidence="4" id="KW-0560">Oxidoreductase</keyword>
<proteinExistence type="predicted"/>
<dbReference type="SUPFAM" id="SSF54909">
    <property type="entry name" value="Dimeric alpha+beta barrel"/>
    <property type="match status" value="1"/>
</dbReference>
<reference evidence="5 6" key="1">
    <citation type="submission" date="2020-08" db="EMBL/GenBank/DDBJ databases">
        <title>Genomic Encyclopedia of Type Strains, Phase IV (KMG-V): Genome sequencing to study the core and pangenomes of soil and plant-associated prokaryotes.</title>
        <authorList>
            <person name="Whitman W."/>
        </authorList>
    </citation>
    <scope>NUCLEOTIDE SEQUENCE [LARGE SCALE GENOMIC DNA]</scope>
    <source>
        <strain evidence="3 6">SEMIA 444</strain>
        <strain evidence="2 5">SEMIA 448</strain>
        <strain evidence="4 7">SEMIA 452</strain>
    </source>
</reference>
<keyword evidence="6" id="KW-1185">Reference proteome</keyword>
<dbReference type="InterPro" id="IPR007138">
    <property type="entry name" value="ABM_dom"/>
</dbReference>
<evidence type="ECO:0000313" key="3">
    <source>
        <dbReference type="EMBL" id="MBB4411425.1"/>
    </source>
</evidence>
<dbReference type="Proteomes" id="UP000520770">
    <property type="component" value="Unassembled WGS sequence"/>
</dbReference>
<keyword evidence="4" id="KW-0503">Monooxygenase</keyword>
<comment type="caution">
    <text evidence="4">The sequence shown here is derived from an EMBL/GenBank/DDBJ whole genome shotgun (WGS) entry which is preliminary data.</text>
</comment>
<feature type="domain" description="ABM" evidence="1">
    <location>
        <begin position="8"/>
        <end position="96"/>
    </location>
</feature>
<dbReference type="RefSeq" id="WP_148143877.1">
    <property type="nucleotide sequence ID" value="NZ_JACIGW010000002.1"/>
</dbReference>
<sequence length="101" mass="11209">MTTETNNAKIIAILTALPGKAAELRALLADTAPSCRSEPGNLRWDVWQDRANPERFILDELYIDADAVEAHRETPHFKNYASKINSLAERSAYVVTPVNLG</sequence>
<dbReference type="AlphaFoldDB" id="A0A7W4SK87"/>
<evidence type="ECO:0000313" key="2">
    <source>
        <dbReference type="EMBL" id="MBB4348188.1"/>
    </source>
</evidence>
<accession>A0A7W4SK87</accession>
<dbReference type="PROSITE" id="PS51725">
    <property type="entry name" value="ABM"/>
    <property type="match status" value="1"/>
</dbReference>
<dbReference type="PANTHER" id="PTHR33336:SF3">
    <property type="entry name" value="ABM DOMAIN-CONTAINING PROTEIN"/>
    <property type="match status" value="1"/>
</dbReference>
<dbReference type="Pfam" id="PF03992">
    <property type="entry name" value="ABM"/>
    <property type="match status" value="1"/>
</dbReference>
<dbReference type="Gene3D" id="3.30.70.100">
    <property type="match status" value="1"/>
</dbReference>
<dbReference type="GO" id="GO:0004497">
    <property type="term" value="F:monooxygenase activity"/>
    <property type="evidence" value="ECO:0007669"/>
    <property type="project" value="UniProtKB-KW"/>
</dbReference>
<dbReference type="Proteomes" id="UP000576087">
    <property type="component" value="Unassembled WGS sequence"/>
</dbReference>
<dbReference type="InterPro" id="IPR011008">
    <property type="entry name" value="Dimeric_a/b-barrel"/>
</dbReference>
<dbReference type="Proteomes" id="UP000524535">
    <property type="component" value="Unassembled WGS sequence"/>
</dbReference>
<name>A0A7W4SK87_9HYPH</name>
<dbReference type="EMBL" id="JACIHM010000002">
    <property type="protein sequence ID" value="MBB4446114.1"/>
    <property type="molecule type" value="Genomic_DNA"/>
</dbReference>
<organism evidence="4 7">
    <name type="scientific">Aliirhizobium cellulosilyticum</name>
    <dbReference type="NCBI Taxonomy" id="393664"/>
    <lineage>
        <taxon>Bacteria</taxon>
        <taxon>Pseudomonadati</taxon>
        <taxon>Pseudomonadota</taxon>
        <taxon>Alphaproteobacteria</taxon>
        <taxon>Hyphomicrobiales</taxon>
        <taxon>Rhizobiaceae</taxon>
        <taxon>Aliirhizobium</taxon>
    </lineage>
</organism>
<evidence type="ECO:0000313" key="7">
    <source>
        <dbReference type="Proteomes" id="UP000576087"/>
    </source>
</evidence>
<evidence type="ECO:0000313" key="6">
    <source>
        <dbReference type="Proteomes" id="UP000524535"/>
    </source>
</evidence>
<dbReference type="EMBL" id="JACIGW010000002">
    <property type="protein sequence ID" value="MBB4348188.1"/>
    <property type="molecule type" value="Genomic_DNA"/>
</dbReference>
<evidence type="ECO:0000313" key="5">
    <source>
        <dbReference type="Proteomes" id="UP000520770"/>
    </source>
</evidence>
<protein>
    <submittedName>
        <fullName evidence="4">Quinol monooxygenase YgiN</fullName>
    </submittedName>
</protein>
<gene>
    <name evidence="3" type="ORF">GGE31_001930</name>
    <name evidence="2" type="ORF">GGE33_001930</name>
    <name evidence="4" type="ORF">GGE35_001930</name>
</gene>
<dbReference type="EMBL" id="JACIGY010000002">
    <property type="protein sequence ID" value="MBB4411425.1"/>
    <property type="molecule type" value="Genomic_DNA"/>
</dbReference>
<evidence type="ECO:0000313" key="4">
    <source>
        <dbReference type="EMBL" id="MBB4446114.1"/>
    </source>
</evidence>
<dbReference type="PANTHER" id="PTHR33336">
    <property type="entry name" value="QUINOL MONOOXYGENASE YGIN-RELATED"/>
    <property type="match status" value="1"/>
</dbReference>
<evidence type="ECO:0000259" key="1">
    <source>
        <dbReference type="PROSITE" id="PS51725"/>
    </source>
</evidence>